<dbReference type="SMART" id="SM00353">
    <property type="entry name" value="HLH"/>
    <property type="match status" value="1"/>
</dbReference>
<feature type="coiled-coil region" evidence="3">
    <location>
        <begin position="383"/>
        <end position="434"/>
    </location>
</feature>
<dbReference type="Pfam" id="PF00010">
    <property type="entry name" value="HLH"/>
    <property type="match status" value="1"/>
</dbReference>
<evidence type="ECO:0000313" key="6">
    <source>
        <dbReference type="EMBL" id="PMD49836.1"/>
    </source>
</evidence>
<dbReference type="GO" id="GO:0003677">
    <property type="term" value="F:DNA binding"/>
    <property type="evidence" value="ECO:0007669"/>
    <property type="project" value="UniProtKB-KW"/>
</dbReference>
<name>A0A2J6SGE4_9HELO</name>
<evidence type="ECO:0000256" key="2">
    <source>
        <dbReference type="ARBA" id="ARBA00023242"/>
    </source>
</evidence>
<dbReference type="GO" id="GO:0090575">
    <property type="term" value="C:RNA polymerase II transcription regulator complex"/>
    <property type="evidence" value="ECO:0007669"/>
    <property type="project" value="TreeGrafter"/>
</dbReference>
<dbReference type="InterPro" id="IPR036638">
    <property type="entry name" value="HLH_DNA-bd_sf"/>
</dbReference>
<feature type="region of interest" description="Disordered" evidence="4">
    <location>
        <begin position="229"/>
        <end position="341"/>
    </location>
</feature>
<feature type="compositionally biased region" description="Polar residues" evidence="4">
    <location>
        <begin position="485"/>
        <end position="501"/>
    </location>
</feature>
<feature type="domain" description="BHLH" evidence="5">
    <location>
        <begin position="338"/>
        <end position="389"/>
    </location>
</feature>
<keyword evidence="7" id="KW-1185">Reference proteome</keyword>
<accession>A0A2J6SGE4</accession>
<evidence type="ECO:0000256" key="4">
    <source>
        <dbReference type="SAM" id="MobiDB-lite"/>
    </source>
</evidence>
<dbReference type="GO" id="GO:0003700">
    <property type="term" value="F:DNA-binding transcription factor activity"/>
    <property type="evidence" value="ECO:0007669"/>
    <property type="project" value="TreeGrafter"/>
</dbReference>
<organism evidence="6 7">
    <name type="scientific">Hyaloscypha bicolor E</name>
    <dbReference type="NCBI Taxonomy" id="1095630"/>
    <lineage>
        <taxon>Eukaryota</taxon>
        <taxon>Fungi</taxon>
        <taxon>Dikarya</taxon>
        <taxon>Ascomycota</taxon>
        <taxon>Pezizomycotina</taxon>
        <taxon>Leotiomycetes</taxon>
        <taxon>Helotiales</taxon>
        <taxon>Hyaloscyphaceae</taxon>
        <taxon>Hyaloscypha</taxon>
        <taxon>Hyaloscypha bicolor</taxon>
    </lineage>
</organism>
<feature type="compositionally biased region" description="Polar residues" evidence="4">
    <location>
        <begin position="259"/>
        <end position="272"/>
    </location>
</feature>
<dbReference type="GeneID" id="36579680"/>
<feature type="region of interest" description="Disordered" evidence="4">
    <location>
        <begin position="143"/>
        <end position="199"/>
    </location>
</feature>
<feature type="compositionally biased region" description="Polar residues" evidence="4">
    <location>
        <begin position="55"/>
        <end position="79"/>
    </location>
</feature>
<dbReference type="PROSITE" id="PS50888">
    <property type="entry name" value="BHLH"/>
    <property type="match status" value="1"/>
</dbReference>
<dbReference type="GO" id="GO:0045944">
    <property type="term" value="P:positive regulation of transcription by RNA polymerase II"/>
    <property type="evidence" value="ECO:0007669"/>
    <property type="project" value="TreeGrafter"/>
</dbReference>
<dbReference type="STRING" id="1095630.A0A2J6SGE4"/>
<dbReference type="Gene3D" id="4.10.280.10">
    <property type="entry name" value="Helix-loop-helix DNA-binding domain"/>
    <property type="match status" value="1"/>
</dbReference>
<dbReference type="Proteomes" id="UP000235371">
    <property type="component" value="Unassembled WGS sequence"/>
</dbReference>
<evidence type="ECO:0000256" key="1">
    <source>
        <dbReference type="ARBA" id="ARBA00023125"/>
    </source>
</evidence>
<feature type="compositionally biased region" description="Polar residues" evidence="4">
    <location>
        <begin position="1"/>
        <end position="11"/>
    </location>
</feature>
<dbReference type="OrthoDB" id="8964853at2759"/>
<evidence type="ECO:0000256" key="3">
    <source>
        <dbReference type="SAM" id="Coils"/>
    </source>
</evidence>
<evidence type="ECO:0000259" key="5">
    <source>
        <dbReference type="PROSITE" id="PS50888"/>
    </source>
</evidence>
<dbReference type="InParanoid" id="A0A2J6SGE4"/>
<dbReference type="AlphaFoldDB" id="A0A2J6SGE4"/>
<keyword evidence="2" id="KW-0539">Nucleus</keyword>
<feature type="region of interest" description="Disordered" evidence="4">
    <location>
        <begin position="100"/>
        <end position="123"/>
    </location>
</feature>
<keyword evidence="3" id="KW-0175">Coiled coil</keyword>
<feature type="region of interest" description="Disordered" evidence="4">
    <location>
        <begin position="1"/>
        <end position="79"/>
    </location>
</feature>
<sequence>MAAPQTTQQKLPTGLAGVLNKPDEHRDSAYYSVGNNSTQSQGGLPPVESLIGRADSSSATDNTPSPVSTGHLTHALSSPTSGAMSVASIVSPSSYNPNYGFPTQHEVHGGMNANPTNDSRRASVNSTLGINFNDMRLANSPYASANQSTTSLQSSLAQQRNPGSTHPDRNSGPFRLSNGYQPTFQRLPQGDGISASRTAPLITGPAVGAIARAPEPTKGQAWAFPEEEVRQLPSAARPSEELGNRHGTSFYDDSRRNSFADSVASSQFTTESRALPPGQRRLEDGMPPDFGPARASRASSEYQVSTHHHSLQHRQIGELQNGEGGSPTSSQPYSRTPELRVSHKLAERKRRMEMKDLFDHLRDCQAPDRGAKASKWEILTKAIAEHNRQRQVIEDQKRAINRLETQNRRLEQDLDGTRQEMQNVRLENLQLRTDIHVLQNPEGHGPVIRAFPEPAPAHSHAPGYRVQSEQLPPLRNIPNDGMNGVQYSNDQRNAASRGSYI</sequence>
<dbReference type="SUPFAM" id="SSF47459">
    <property type="entry name" value="HLH, helix-loop-helix DNA-binding domain"/>
    <property type="match status" value="1"/>
</dbReference>
<proteinExistence type="predicted"/>
<dbReference type="InterPro" id="IPR011598">
    <property type="entry name" value="bHLH_dom"/>
</dbReference>
<reference evidence="6 7" key="1">
    <citation type="submission" date="2016-04" db="EMBL/GenBank/DDBJ databases">
        <title>A degradative enzymes factory behind the ericoid mycorrhizal symbiosis.</title>
        <authorList>
            <consortium name="DOE Joint Genome Institute"/>
            <person name="Martino E."/>
            <person name="Morin E."/>
            <person name="Grelet G."/>
            <person name="Kuo A."/>
            <person name="Kohler A."/>
            <person name="Daghino S."/>
            <person name="Barry K."/>
            <person name="Choi C."/>
            <person name="Cichocki N."/>
            <person name="Clum A."/>
            <person name="Copeland A."/>
            <person name="Hainaut M."/>
            <person name="Haridas S."/>
            <person name="Labutti K."/>
            <person name="Lindquist E."/>
            <person name="Lipzen A."/>
            <person name="Khouja H.-R."/>
            <person name="Murat C."/>
            <person name="Ohm R."/>
            <person name="Olson A."/>
            <person name="Spatafora J."/>
            <person name="Veneault-Fourrey C."/>
            <person name="Henrissat B."/>
            <person name="Grigoriev I."/>
            <person name="Martin F."/>
            <person name="Perotto S."/>
        </authorList>
    </citation>
    <scope>NUCLEOTIDE SEQUENCE [LARGE SCALE GENOMIC DNA]</scope>
    <source>
        <strain evidence="6 7">E</strain>
    </source>
</reference>
<dbReference type="GO" id="GO:0046983">
    <property type="term" value="F:protein dimerization activity"/>
    <property type="evidence" value="ECO:0007669"/>
    <property type="project" value="InterPro"/>
</dbReference>
<feature type="compositionally biased region" description="Polar residues" evidence="4">
    <location>
        <begin position="33"/>
        <end position="42"/>
    </location>
</feature>
<feature type="compositionally biased region" description="Low complexity" evidence="4">
    <location>
        <begin position="143"/>
        <end position="159"/>
    </location>
</feature>
<protein>
    <recommendedName>
        <fullName evidence="5">BHLH domain-containing protein</fullName>
    </recommendedName>
</protein>
<dbReference type="RefSeq" id="XP_024726740.1">
    <property type="nucleotide sequence ID" value="XM_024871598.1"/>
</dbReference>
<dbReference type="PANTHER" id="PTHR10328:SF15">
    <property type="entry name" value="BHLH TRANSCRIPTION FACTOR"/>
    <property type="match status" value="1"/>
</dbReference>
<gene>
    <name evidence="6" type="ORF">K444DRAFT_284236</name>
</gene>
<feature type="region of interest" description="Disordered" evidence="4">
    <location>
        <begin position="443"/>
        <end position="501"/>
    </location>
</feature>
<dbReference type="PANTHER" id="PTHR10328">
    <property type="entry name" value="PROTEIN MAX MYC-ASSOCIATED FACTOR X"/>
    <property type="match status" value="1"/>
</dbReference>
<keyword evidence="1" id="KW-0238">DNA-binding</keyword>
<feature type="compositionally biased region" description="Polar residues" evidence="4">
    <location>
        <begin position="113"/>
        <end position="123"/>
    </location>
</feature>
<evidence type="ECO:0000313" key="7">
    <source>
        <dbReference type="Proteomes" id="UP000235371"/>
    </source>
</evidence>
<dbReference type="EMBL" id="KZ613919">
    <property type="protein sequence ID" value="PMD49836.1"/>
    <property type="molecule type" value="Genomic_DNA"/>
</dbReference>